<dbReference type="AlphaFoldDB" id="A0A6B8WDI2"/>
<name>A0A6B8WDI2_9CORY</name>
<accession>A0A6B8WDI2</accession>
<dbReference type="InterPro" id="IPR016032">
    <property type="entry name" value="Sig_transdc_resp-reg_C-effctor"/>
</dbReference>
<keyword evidence="6" id="KW-1185">Reference proteome</keyword>
<dbReference type="Proteomes" id="UP000424462">
    <property type="component" value="Chromosome"/>
</dbReference>
<evidence type="ECO:0000256" key="1">
    <source>
        <dbReference type="ARBA" id="ARBA00023015"/>
    </source>
</evidence>
<feature type="domain" description="HTH luxR-type" evidence="4">
    <location>
        <begin position="678"/>
        <end position="743"/>
    </location>
</feature>
<dbReference type="PRINTS" id="PR00038">
    <property type="entry name" value="HTHLUXR"/>
</dbReference>
<protein>
    <submittedName>
        <fullName evidence="5">HTH-type transcriptional regulator</fullName>
    </submittedName>
</protein>
<dbReference type="GO" id="GO:0003677">
    <property type="term" value="F:DNA binding"/>
    <property type="evidence" value="ECO:0007669"/>
    <property type="project" value="UniProtKB-KW"/>
</dbReference>
<dbReference type="CDD" id="cd06170">
    <property type="entry name" value="LuxR_C_like"/>
    <property type="match status" value="1"/>
</dbReference>
<proteinExistence type="predicted"/>
<dbReference type="EMBL" id="CP046455">
    <property type="protein sequence ID" value="QGU08060.1"/>
    <property type="molecule type" value="Genomic_DNA"/>
</dbReference>
<dbReference type="PANTHER" id="PTHR44688">
    <property type="entry name" value="DNA-BINDING TRANSCRIPTIONAL ACTIVATOR DEVR_DOSR"/>
    <property type="match status" value="1"/>
</dbReference>
<evidence type="ECO:0000259" key="4">
    <source>
        <dbReference type="PROSITE" id="PS50043"/>
    </source>
</evidence>
<keyword evidence="1" id="KW-0805">Transcription regulation</keyword>
<dbReference type="GO" id="GO:0006355">
    <property type="term" value="P:regulation of DNA-templated transcription"/>
    <property type="evidence" value="ECO:0007669"/>
    <property type="project" value="InterPro"/>
</dbReference>
<dbReference type="SUPFAM" id="SSF46894">
    <property type="entry name" value="C-terminal effector domain of the bipartite response regulators"/>
    <property type="match status" value="1"/>
</dbReference>
<organism evidence="5 6">
    <name type="scientific">Corynebacterium occultum</name>
    <dbReference type="NCBI Taxonomy" id="2675219"/>
    <lineage>
        <taxon>Bacteria</taxon>
        <taxon>Bacillati</taxon>
        <taxon>Actinomycetota</taxon>
        <taxon>Actinomycetes</taxon>
        <taxon>Mycobacteriales</taxon>
        <taxon>Corynebacteriaceae</taxon>
        <taxon>Corynebacterium</taxon>
    </lineage>
</organism>
<keyword evidence="2" id="KW-0238">DNA-binding</keyword>
<keyword evidence="3" id="KW-0804">Transcription</keyword>
<gene>
    <name evidence="5" type="ORF">COCCU_10705</name>
</gene>
<evidence type="ECO:0000256" key="3">
    <source>
        <dbReference type="ARBA" id="ARBA00023163"/>
    </source>
</evidence>
<dbReference type="Gene3D" id="1.10.10.10">
    <property type="entry name" value="Winged helix-like DNA-binding domain superfamily/Winged helix DNA-binding domain"/>
    <property type="match status" value="1"/>
</dbReference>
<dbReference type="SUPFAM" id="SSF52540">
    <property type="entry name" value="P-loop containing nucleoside triphosphate hydrolases"/>
    <property type="match status" value="1"/>
</dbReference>
<dbReference type="SMART" id="SM00421">
    <property type="entry name" value="HTH_LUXR"/>
    <property type="match status" value="1"/>
</dbReference>
<dbReference type="Gene3D" id="1.25.40.10">
    <property type="entry name" value="Tetratricopeptide repeat domain"/>
    <property type="match status" value="1"/>
</dbReference>
<dbReference type="PANTHER" id="PTHR44688:SF16">
    <property type="entry name" value="DNA-BINDING TRANSCRIPTIONAL ACTIVATOR DEVR_DOSR"/>
    <property type="match status" value="1"/>
</dbReference>
<evidence type="ECO:0000313" key="5">
    <source>
        <dbReference type="EMBL" id="QGU08060.1"/>
    </source>
</evidence>
<evidence type="ECO:0000256" key="2">
    <source>
        <dbReference type="ARBA" id="ARBA00023125"/>
    </source>
</evidence>
<dbReference type="KEGG" id="cok:COCCU_10705"/>
<reference evidence="5 6" key="1">
    <citation type="submission" date="2019-11" db="EMBL/GenBank/DDBJ databases">
        <title>Complete genome sequence of Corynebacterium kalinowskii 1959, a novel Corynebacterium species isolated from soil of a small paddock in Vilsendorf, Germany.</title>
        <authorList>
            <person name="Schaffert L."/>
            <person name="Ruwe M."/>
            <person name="Milse J."/>
            <person name="Hanuschka K."/>
            <person name="Ortseifen V."/>
            <person name="Droste J."/>
            <person name="Brandt D."/>
            <person name="Schlueter L."/>
            <person name="Kutter Y."/>
            <person name="Vinke S."/>
            <person name="Viehoefer P."/>
            <person name="Jacob L."/>
            <person name="Luebke N.-C."/>
            <person name="Schulte-Berndt E."/>
            <person name="Hain C."/>
            <person name="Linder M."/>
            <person name="Schmidt P."/>
            <person name="Wollenschlaeger L."/>
            <person name="Luttermann T."/>
            <person name="Thieme E."/>
            <person name="Hassa J."/>
            <person name="Haak M."/>
            <person name="Wittchen M."/>
            <person name="Mentz A."/>
            <person name="Persicke M."/>
            <person name="Busche T."/>
            <person name="Ruckert C."/>
        </authorList>
    </citation>
    <scope>NUCLEOTIDE SEQUENCE [LARGE SCALE GENOMIC DNA]</scope>
    <source>
        <strain evidence="5 6">2039</strain>
    </source>
</reference>
<dbReference type="InterPro" id="IPR036388">
    <property type="entry name" value="WH-like_DNA-bd_sf"/>
</dbReference>
<dbReference type="PROSITE" id="PS50043">
    <property type="entry name" value="HTH_LUXR_2"/>
    <property type="match status" value="1"/>
</dbReference>
<dbReference type="RefSeq" id="WP_156231481.1">
    <property type="nucleotide sequence ID" value="NZ_CP046455.1"/>
</dbReference>
<dbReference type="InterPro" id="IPR027417">
    <property type="entry name" value="P-loop_NTPase"/>
</dbReference>
<dbReference type="InterPro" id="IPR000792">
    <property type="entry name" value="Tscrpt_reg_LuxR_C"/>
</dbReference>
<dbReference type="Pfam" id="PF00196">
    <property type="entry name" value="GerE"/>
    <property type="match status" value="1"/>
</dbReference>
<sequence length="743" mass="81914">MFTTGLLPRRRLLLRRIIAELKESENGCFLLVTGPPGVNKGRFLRELAAELPAYTLTLARALPDTSSLAMLPGEIETDSILLIDDVHRAGAADLNRILARVHQSGGPRLILLGSAPIRLDFATDVVSLPPLSVPETAELARQIVGVCDVDTARRIHEASGGLPQLIRELLDAAELTHWSQPAPPIPIPAHWRDQDLRDDVLRLIALPPQGLDTGFLDAAELSRADDFVAAGILEHVHGQLRFRRPQHRSITRADTPPGLEAALRDRLDLPVRTSSGSARERAESFTEAADLGTARLELENSAEAVPELRGYLATYAGHRQLAGREFAHAPFSPTLANRQIFHQLANWDIRGIRAWTARSADREIFEGFLAAVDHGARPRQLHYEDPRQQQRADLIAGWVALVFDDAVRARELLSRRVPGDSDLVGLWQAGFLARTHYVLGEWSKAAAVVERGLALSEACETPLLEPLLLWTGAQIAAMSGHRELSRHYLSRMQTSADSFLIQRLPAAMGRMIITSTSTELGDALRAGKHLREIVRQQDTQQPGFWPWEDIYANSLVAAGQVDAADAVITGAEERYRDSGIVSLHAKNLVPRASIQIQRGMTRAGVSSLEEAVDSIAGMNLPAYEARILFEFGSVLRRIGRRSRAEEFFVRAEEVFIMMGATTMVHRCEVERRAGGMGGRRPNRLGLTPQEEQIAVLVAEGATNRGAAQELSLSTKTVEYHLTRVYKKLGLASRAELPQALLRR</sequence>
<dbReference type="InterPro" id="IPR011990">
    <property type="entry name" value="TPR-like_helical_dom_sf"/>
</dbReference>
<evidence type="ECO:0000313" key="6">
    <source>
        <dbReference type="Proteomes" id="UP000424462"/>
    </source>
</evidence>